<dbReference type="PANTHER" id="PTHR10795">
    <property type="entry name" value="PROPROTEIN CONVERTASE SUBTILISIN/KEXIN"/>
    <property type="match status" value="1"/>
</dbReference>
<evidence type="ECO:0000256" key="2">
    <source>
        <dbReference type="ARBA" id="ARBA00022729"/>
    </source>
</evidence>
<evidence type="ECO:0000313" key="7">
    <source>
        <dbReference type="Proteomes" id="UP000823749"/>
    </source>
</evidence>
<protein>
    <submittedName>
        <fullName evidence="6">Uncharacterized protein</fullName>
    </submittedName>
</protein>
<sequence>MQQSPLWRYKAIHRAAVLDKVDVLNISWGSSYDEEMVKDESEIYLYDSVGAGTFSGIMRGTLACVAAGNNCKYVTNISPWNLTVGACNAPTLFSTQVFLGSNRRHVWGFSMNQFEDTAFCPLISFETAMINEIPATESSPYSPMRLDSQKVRGKIVVGPTDGDNMQDAIRMVKLAIKAGAVGSILIKHGVDNPKSITFPQPGVWMSERAGEKIMKYLKSMSPVAKICTSTEFPNKHYPALAQFSPQRSNPLADFTKPDICAIGERVLVASHKKGKYCVVSGTSIATALVSGVVAFVKSIHPNWSPSAIKSAIMTTAQEMEVKTVTDVERFGSGLISPLKAIDPGLVYDLTEMDYVLFMKGKGEEVRVSELYDVELMIPQGPEQSIQPQDFNYPSFRASLEGTNPEIVFRRKVKHVGLIAFSTYHVQFSNKSKLLKVDVYPRELSFDNDDQEKSFKVRVRVRKWNEDGLLAATLVWTNERYTVRTPIIVVRRI</sequence>
<name>A0AAV6JSR8_9ERIC</name>
<evidence type="ECO:0000256" key="3">
    <source>
        <dbReference type="PROSITE-ProRule" id="PRU01240"/>
    </source>
</evidence>
<dbReference type="Gene3D" id="3.40.50.200">
    <property type="entry name" value="Peptidase S8/S53 domain"/>
    <property type="match status" value="1"/>
</dbReference>
<dbReference type="GO" id="GO:0006508">
    <property type="term" value="P:proteolysis"/>
    <property type="evidence" value="ECO:0007669"/>
    <property type="project" value="InterPro"/>
</dbReference>
<accession>A0AAV6JSR8</accession>
<proteinExistence type="inferred from homology"/>
<evidence type="ECO:0000256" key="1">
    <source>
        <dbReference type="ARBA" id="ARBA00011073"/>
    </source>
</evidence>
<keyword evidence="7" id="KW-1185">Reference proteome</keyword>
<comment type="similarity">
    <text evidence="1 3">Belongs to the peptidase S8 family.</text>
</comment>
<organism evidence="6 7">
    <name type="scientific">Rhododendron griersonianum</name>
    <dbReference type="NCBI Taxonomy" id="479676"/>
    <lineage>
        <taxon>Eukaryota</taxon>
        <taxon>Viridiplantae</taxon>
        <taxon>Streptophyta</taxon>
        <taxon>Embryophyta</taxon>
        <taxon>Tracheophyta</taxon>
        <taxon>Spermatophyta</taxon>
        <taxon>Magnoliopsida</taxon>
        <taxon>eudicotyledons</taxon>
        <taxon>Gunneridae</taxon>
        <taxon>Pentapetalae</taxon>
        <taxon>asterids</taxon>
        <taxon>Ericales</taxon>
        <taxon>Ericaceae</taxon>
        <taxon>Ericoideae</taxon>
        <taxon>Rhodoreae</taxon>
        <taxon>Rhododendron</taxon>
    </lineage>
</organism>
<comment type="caution">
    <text evidence="3">Lacks conserved residue(s) required for the propagation of feature annotation.</text>
</comment>
<dbReference type="SUPFAM" id="SSF52743">
    <property type="entry name" value="Subtilisin-like"/>
    <property type="match status" value="1"/>
</dbReference>
<dbReference type="Proteomes" id="UP000823749">
    <property type="component" value="Chromosome 7"/>
</dbReference>
<dbReference type="PROSITE" id="PS51892">
    <property type="entry name" value="SUBTILASE"/>
    <property type="match status" value="1"/>
</dbReference>
<dbReference type="Gene3D" id="2.60.40.2310">
    <property type="match status" value="1"/>
</dbReference>
<dbReference type="EMBL" id="JACTNZ010000007">
    <property type="protein sequence ID" value="KAG5542570.1"/>
    <property type="molecule type" value="Genomic_DNA"/>
</dbReference>
<dbReference type="Pfam" id="PF17766">
    <property type="entry name" value="fn3_6"/>
    <property type="match status" value="1"/>
</dbReference>
<evidence type="ECO:0000259" key="5">
    <source>
        <dbReference type="Pfam" id="PF17766"/>
    </source>
</evidence>
<dbReference type="CDD" id="cd02120">
    <property type="entry name" value="PA_subtilisin_like"/>
    <property type="match status" value="1"/>
</dbReference>
<dbReference type="AlphaFoldDB" id="A0AAV6JSR8"/>
<dbReference type="Gene3D" id="3.50.30.30">
    <property type="match status" value="1"/>
</dbReference>
<dbReference type="InterPro" id="IPR036852">
    <property type="entry name" value="Peptidase_S8/S53_dom_sf"/>
</dbReference>
<dbReference type="InterPro" id="IPR041469">
    <property type="entry name" value="Subtilisin-like_FN3"/>
</dbReference>
<comment type="caution">
    <text evidence="6">The sequence shown here is derived from an EMBL/GenBank/DDBJ whole genome shotgun (WGS) entry which is preliminary data.</text>
</comment>
<reference evidence="6" key="1">
    <citation type="submission" date="2020-08" db="EMBL/GenBank/DDBJ databases">
        <title>Plant Genome Project.</title>
        <authorList>
            <person name="Zhang R.-G."/>
        </authorList>
    </citation>
    <scope>NUCLEOTIDE SEQUENCE</scope>
    <source>
        <strain evidence="6">WSP0</strain>
        <tissue evidence="6">Leaf</tissue>
    </source>
</reference>
<dbReference type="InterPro" id="IPR045051">
    <property type="entry name" value="SBT"/>
</dbReference>
<feature type="domain" description="Peptidase S8/S53" evidence="4">
    <location>
        <begin position="8"/>
        <end position="331"/>
    </location>
</feature>
<gene>
    <name evidence="6" type="ORF">RHGRI_022188</name>
</gene>
<keyword evidence="2" id="KW-0732">Signal</keyword>
<feature type="domain" description="Subtilisin-like protease fibronectin type-III" evidence="5">
    <location>
        <begin position="389"/>
        <end position="488"/>
    </location>
</feature>
<dbReference type="InterPro" id="IPR000209">
    <property type="entry name" value="Peptidase_S8/S53_dom"/>
</dbReference>
<dbReference type="Pfam" id="PF00082">
    <property type="entry name" value="Peptidase_S8"/>
    <property type="match status" value="1"/>
</dbReference>
<evidence type="ECO:0000313" key="6">
    <source>
        <dbReference type="EMBL" id="KAG5542570.1"/>
    </source>
</evidence>
<dbReference type="GO" id="GO:0004252">
    <property type="term" value="F:serine-type endopeptidase activity"/>
    <property type="evidence" value="ECO:0007669"/>
    <property type="project" value="InterPro"/>
</dbReference>
<evidence type="ECO:0000259" key="4">
    <source>
        <dbReference type="Pfam" id="PF00082"/>
    </source>
</evidence>